<comment type="caution">
    <text evidence="4">The sequence shown here is derived from an EMBL/GenBank/DDBJ whole genome shotgun (WGS) entry which is preliminary data.</text>
</comment>
<evidence type="ECO:0000256" key="2">
    <source>
        <dbReference type="SAM" id="Phobius"/>
    </source>
</evidence>
<dbReference type="RefSeq" id="WP_184935832.1">
    <property type="nucleotide sequence ID" value="NZ_JACHJV010000001.1"/>
</dbReference>
<feature type="transmembrane region" description="Helical" evidence="2">
    <location>
        <begin position="104"/>
        <end position="124"/>
    </location>
</feature>
<dbReference type="Proteomes" id="UP000540506">
    <property type="component" value="Unassembled WGS sequence"/>
</dbReference>
<dbReference type="AlphaFoldDB" id="A0A7W7R241"/>
<proteinExistence type="predicted"/>
<dbReference type="InterPro" id="IPR046672">
    <property type="entry name" value="DUF6542"/>
</dbReference>
<feature type="region of interest" description="Disordered" evidence="1">
    <location>
        <begin position="1"/>
        <end position="56"/>
    </location>
</feature>
<organism evidence="4 5">
    <name type="scientific">Kitasatospora kifunensis</name>
    <name type="common">Streptomyces kifunensis</name>
    <dbReference type="NCBI Taxonomy" id="58351"/>
    <lineage>
        <taxon>Bacteria</taxon>
        <taxon>Bacillati</taxon>
        <taxon>Actinomycetota</taxon>
        <taxon>Actinomycetes</taxon>
        <taxon>Kitasatosporales</taxon>
        <taxon>Streptomycetaceae</taxon>
        <taxon>Kitasatospora</taxon>
    </lineage>
</organism>
<dbReference type="Pfam" id="PF20177">
    <property type="entry name" value="DUF6542"/>
    <property type="match status" value="1"/>
</dbReference>
<feature type="transmembrane region" description="Helical" evidence="2">
    <location>
        <begin position="131"/>
        <end position="152"/>
    </location>
</feature>
<evidence type="ECO:0000313" key="4">
    <source>
        <dbReference type="EMBL" id="MBB4923783.1"/>
    </source>
</evidence>
<evidence type="ECO:0000313" key="5">
    <source>
        <dbReference type="Proteomes" id="UP000540506"/>
    </source>
</evidence>
<keyword evidence="2" id="KW-0812">Transmembrane</keyword>
<feature type="transmembrane region" description="Helical" evidence="2">
    <location>
        <begin position="172"/>
        <end position="192"/>
    </location>
</feature>
<name>A0A7W7R241_KITKI</name>
<dbReference type="EMBL" id="JACHJV010000001">
    <property type="protein sequence ID" value="MBB4923783.1"/>
    <property type="molecule type" value="Genomic_DNA"/>
</dbReference>
<keyword evidence="2" id="KW-0472">Membrane</keyword>
<reference evidence="4 5" key="1">
    <citation type="submission" date="2020-08" db="EMBL/GenBank/DDBJ databases">
        <title>Sequencing the genomes of 1000 actinobacteria strains.</title>
        <authorList>
            <person name="Klenk H.-P."/>
        </authorList>
    </citation>
    <scope>NUCLEOTIDE SEQUENCE [LARGE SCALE GENOMIC DNA]</scope>
    <source>
        <strain evidence="4 5">DSM 41654</strain>
    </source>
</reference>
<evidence type="ECO:0000259" key="3">
    <source>
        <dbReference type="Pfam" id="PF20177"/>
    </source>
</evidence>
<evidence type="ECO:0000256" key="1">
    <source>
        <dbReference type="SAM" id="MobiDB-lite"/>
    </source>
</evidence>
<feature type="transmembrane region" description="Helical" evidence="2">
    <location>
        <begin position="80"/>
        <end position="98"/>
    </location>
</feature>
<keyword evidence="5" id="KW-1185">Reference proteome</keyword>
<sequence>MEQSIRTQPPGPRPRPPAGGGSREAAVPGPAAPRDAVTVRPSKPRPASSGPAPLIRLRQRLTRTGAGGESVKRPGPPTRLTAIGTGLLAVCGTLAFGLLDQLLFGGLGVLFGLGFLLVCFQSAVRVRLADLPAAPISGPIAFALAIALLGPAPLPGVIGQVLALCAGLAQRAGWLFAGTGLAAMIVAARFVAQRRIRRSR</sequence>
<accession>A0A7W7R241</accession>
<feature type="domain" description="DUF6542" evidence="3">
    <location>
        <begin position="79"/>
        <end position="195"/>
    </location>
</feature>
<protein>
    <recommendedName>
        <fullName evidence="3">DUF6542 domain-containing protein</fullName>
    </recommendedName>
</protein>
<gene>
    <name evidence="4" type="ORF">FHR34_002776</name>
</gene>
<keyword evidence="2" id="KW-1133">Transmembrane helix</keyword>